<gene>
    <name evidence="11" type="primary">TRM1</name>
    <name evidence="11" type="ORF">BG006_001880</name>
</gene>
<evidence type="ECO:0000256" key="7">
    <source>
        <dbReference type="ARBA" id="ARBA00039099"/>
    </source>
</evidence>
<keyword evidence="5 9" id="KW-0819">tRNA processing</keyword>
<organism evidence="11 12">
    <name type="scientific">Podila minutissima</name>
    <dbReference type="NCBI Taxonomy" id="64525"/>
    <lineage>
        <taxon>Eukaryota</taxon>
        <taxon>Fungi</taxon>
        <taxon>Fungi incertae sedis</taxon>
        <taxon>Mucoromycota</taxon>
        <taxon>Mortierellomycotina</taxon>
        <taxon>Mortierellomycetes</taxon>
        <taxon>Mortierellales</taxon>
        <taxon>Mortierellaceae</taxon>
        <taxon>Podila</taxon>
    </lineage>
</organism>
<dbReference type="GO" id="GO:0002940">
    <property type="term" value="P:tRNA N2-guanine methylation"/>
    <property type="evidence" value="ECO:0007669"/>
    <property type="project" value="TreeGrafter"/>
</dbReference>
<keyword evidence="6 9" id="KW-0694">RNA-binding</keyword>
<dbReference type="FunFam" id="3.30.56.70:FF:000001">
    <property type="entry name" value="tRNA (guanine(26)-N(2))-dimethyltransferase"/>
    <property type="match status" value="1"/>
</dbReference>
<dbReference type="Gene3D" id="3.40.50.150">
    <property type="entry name" value="Vaccinia Virus protein VP39"/>
    <property type="match status" value="1"/>
</dbReference>
<feature type="compositionally biased region" description="Basic and acidic residues" evidence="10">
    <location>
        <begin position="520"/>
        <end position="540"/>
    </location>
</feature>
<dbReference type="PANTHER" id="PTHR10631">
    <property type="entry name" value="N 2 ,N 2 -DIMETHYLGUANOSINE TRNA METHYLTRANSFERASE"/>
    <property type="match status" value="1"/>
</dbReference>
<dbReference type="GO" id="GO:0005634">
    <property type="term" value="C:nucleus"/>
    <property type="evidence" value="ECO:0007669"/>
    <property type="project" value="TreeGrafter"/>
</dbReference>
<feature type="region of interest" description="Disordered" evidence="10">
    <location>
        <begin position="71"/>
        <end position="100"/>
    </location>
</feature>
<feature type="compositionally biased region" description="Basic and acidic residues" evidence="10">
    <location>
        <begin position="71"/>
        <end position="91"/>
    </location>
</feature>
<dbReference type="InterPro" id="IPR029063">
    <property type="entry name" value="SAM-dependent_MTases_sf"/>
</dbReference>
<dbReference type="NCBIfam" id="TIGR00308">
    <property type="entry name" value="TRM1"/>
    <property type="match status" value="1"/>
</dbReference>
<comment type="catalytic activity">
    <reaction evidence="8 9">
        <text>guanosine(26) in tRNA + 2 S-adenosyl-L-methionine = N(2)-dimethylguanosine(26) in tRNA + 2 S-adenosyl-L-homocysteine + 2 H(+)</text>
        <dbReference type="Rhea" id="RHEA:43140"/>
        <dbReference type="Rhea" id="RHEA-COMP:10359"/>
        <dbReference type="Rhea" id="RHEA-COMP:10360"/>
        <dbReference type="ChEBI" id="CHEBI:15378"/>
        <dbReference type="ChEBI" id="CHEBI:57856"/>
        <dbReference type="ChEBI" id="CHEBI:59789"/>
        <dbReference type="ChEBI" id="CHEBI:74269"/>
        <dbReference type="ChEBI" id="CHEBI:74513"/>
        <dbReference type="EC" id="2.1.1.216"/>
    </reaction>
</comment>
<dbReference type="GO" id="GO:0000049">
    <property type="term" value="F:tRNA binding"/>
    <property type="evidence" value="ECO:0007669"/>
    <property type="project" value="UniProtKB-UniRule"/>
</dbReference>
<evidence type="ECO:0000313" key="11">
    <source>
        <dbReference type="EMBL" id="KAF9337893.1"/>
    </source>
</evidence>
<evidence type="ECO:0000256" key="1">
    <source>
        <dbReference type="ARBA" id="ARBA00022555"/>
    </source>
</evidence>
<dbReference type="PROSITE" id="PS51626">
    <property type="entry name" value="SAM_MT_TRM1"/>
    <property type="match status" value="1"/>
</dbReference>
<dbReference type="EC" id="2.1.1.216" evidence="7 9"/>
<protein>
    <recommendedName>
        <fullName evidence="7 9">tRNA (guanine(26)-N(2))-dimethyltransferase</fullName>
        <ecNumber evidence="7 9">2.1.1.216</ecNumber>
    </recommendedName>
</protein>
<accession>A0A9P5VQV6</accession>
<evidence type="ECO:0000256" key="8">
    <source>
        <dbReference type="ARBA" id="ARBA00051897"/>
    </source>
</evidence>
<evidence type="ECO:0000256" key="3">
    <source>
        <dbReference type="ARBA" id="ARBA00022679"/>
    </source>
</evidence>
<dbReference type="InterPro" id="IPR042296">
    <property type="entry name" value="tRNA_met_Trm1_C"/>
</dbReference>
<dbReference type="InterPro" id="IPR002905">
    <property type="entry name" value="Trm1"/>
</dbReference>
<keyword evidence="1 9" id="KW-0820">tRNA-binding</keyword>
<comment type="similarity">
    <text evidence="9">Belongs to the class I-like SAM-binding methyltransferase superfamily. Trm1 family.</text>
</comment>
<dbReference type="EMBL" id="JAAAUY010000014">
    <property type="protein sequence ID" value="KAF9337893.1"/>
    <property type="molecule type" value="Genomic_DNA"/>
</dbReference>
<sequence length="553" mass="60764">MTDQSGIPAPAGFKKVTEGKATILFPDTNEVFYNPIQEFNRDISIAAIRTWDEIYQEERAQKLAQKKARKDAINAKRAQEGQEPLAEKEGTEGDEASGSSSRGITILEALSASGLRSIRYAKEIPNVRHILTNDLEADAVASIKRNAEFNGISPELLEPHKGDAIDVLYQHRDPLKRYNVIDLDPYGTASPFIDGAVQAVSDGGLLCVTCTDLAVLAGSNYTETCYAKYGGHPVKADFCHEVALRLVLNTLSTSAARYKRHIVPLVSLSIDYYLRVFVRVYTSAAEVKLLGSKTSLAYVCSGCQSSYTRSLGKVTENTKGNKKFGVNTGPPVNEKCEFCENRFHVAGPMWGKELHSIPFIDRMLKHVKESAALYKTQPRILGMLTVCKEEIETPFYYTANGLCGTVHCTSIKLLQFNSALMHQGFKVSGSHAAQGSIKTDAPPSAIWDIMRSWVKLNPVKNIKPDSVAGKILAKEPAVIANFEMHPDVKSESRKAGLVRHQQNPTKHWGPQARAGGANKRKAESDISNEEKGDKTSKMEVDEAETSAGDEKKE</sequence>
<feature type="region of interest" description="Disordered" evidence="10">
    <location>
        <begin position="490"/>
        <end position="553"/>
    </location>
</feature>
<evidence type="ECO:0000313" key="12">
    <source>
        <dbReference type="Proteomes" id="UP000696485"/>
    </source>
</evidence>
<evidence type="ECO:0000256" key="9">
    <source>
        <dbReference type="PROSITE-ProRule" id="PRU00958"/>
    </source>
</evidence>
<name>A0A9P5VQV6_9FUNG</name>
<dbReference type="PANTHER" id="PTHR10631:SF3">
    <property type="entry name" value="TRNA (GUANINE(26)-N(2))-DIMETHYLTRANSFERASE"/>
    <property type="match status" value="1"/>
</dbReference>
<keyword evidence="4 9" id="KW-0949">S-adenosyl-L-methionine</keyword>
<dbReference type="SUPFAM" id="SSF53335">
    <property type="entry name" value="S-adenosyl-L-methionine-dependent methyltransferases"/>
    <property type="match status" value="1"/>
</dbReference>
<evidence type="ECO:0000256" key="5">
    <source>
        <dbReference type="ARBA" id="ARBA00022694"/>
    </source>
</evidence>
<evidence type="ECO:0000256" key="2">
    <source>
        <dbReference type="ARBA" id="ARBA00022603"/>
    </source>
</evidence>
<dbReference type="GO" id="GO:0160104">
    <property type="term" value="F:tRNA (guanine(26)-N2)-dimethyltransferase activity"/>
    <property type="evidence" value="ECO:0007669"/>
    <property type="project" value="UniProtKB-UniRule"/>
</dbReference>
<keyword evidence="12" id="KW-1185">Reference proteome</keyword>
<comment type="caution">
    <text evidence="11">The sequence shown here is derived from an EMBL/GenBank/DDBJ whole genome shotgun (WGS) entry which is preliminary data.</text>
</comment>
<evidence type="ECO:0000256" key="4">
    <source>
        <dbReference type="ARBA" id="ARBA00022691"/>
    </source>
</evidence>
<keyword evidence="3 9" id="KW-0808">Transferase</keyword>
<reference evidence="11" key="1">
    <citation type="journal article" date="2020" name="Fungal Divers.">
        <title>Resolving the Mortierellaceae phylogeny through synthesis of multi-gene phylogenetics and phylogenomics.</title>
        <authorList>
            <person name="Vandepol N."/>
            <person name="Liber J."/>
            <person name="Desiro A."/>
            <person name="Na H."/>
            <person name="Kennedy M."/>
            <person name="Barry K."/>
            <person name="Grigoriev I.V."/>
            <person name="Miller A.N."/>
            <person name="O'Donnell K."/>
            <person name="Stajich J.E."/>
            <person name="Bonito G."/>
        </authorList>
    </citation>
    <scope>NUCLEOTIDE SEQUENCE</scope>
    <source>
        <strain evidence="11">NVP1</strain>
    </source>
</reference>
<dbReference type="Proteomes" id="UP000696485">
    <property type="component" value="Unassembled WGS sequence"/>
</dbReference>
<dbReference type="Gene3D" id="3.30.56.70">
    <property type="entry name" value="N2,N2-dimethylguanosine tRNA methyltransferase, C-terminal domain"/>
    <property type="match status" value="1"/>
</dbReference>
<evidence type="ECO:0000256" key="10">
    <source>
        <dbReference type="SAM" id="MobiDB-lite"/>
    </source>
</evidence>
<dbReference type="AlphaFoldDB" id="A0A9P5VQV6"/>
<evidence type="ECO:0000256" key="6">
    <source>
        <dbReference type="ARBA" id="ARBA00022884"/>
    </source>
</evidence>
<dbReference type="Pfam" id="PF02005">
    <property type="entry name" value="TRM"/>
    <property type="match status" value="1"/>
</dbReference>
<keyword evidence="2 9" id="KW-0489">Methyltransferase</keyword>
<proteinExistence type="inferred from homology"/>